<dbReference type="STRING" id="403677.D0MV69"/>
<proteinExistence type="predicted"/>
<protein>
    <submittedName>
        <fullName evidence="1">Uncharacterized protein</fullName>
    </submittedName>
</protein>
<dbReference type="RefSeq" id="XP_002907982.1">
    <property type="nucleotide sequence ID" value="XM_002907936.1"/>
</dbReference>
<evidence type="ECO:0000313" key="1">
    <source>
        <dbReference type="EMBL" id="EEY61065.1"/>
    </source>
</evidence>
<dbReference type="GeneID" id="9479177"/>
<sequence>MKRTMDIASSSFAPGVAQQYYGGSVTGWTRASPVQVVPSQVSSSLNVTPRCTRNPGIVDVLSSIFDEMEYTSADPQKPLPAPPLKPKPQSLFDAMVNFHVDHIKL</sequence>
<name>D0MV69_PHYIT</name>
<dbReference type="OrthoDB" id="654211at2759"/>
<dbReference type="AlphaFoldDB" id="D0MV69"/>
<keyword evidence="2" id="KW-1185">Reference proteome</keyword>
<reference evidence="2" key="1">
    <citation type="journal article" date="2009" name="Nature">
        <title>Genome sequence and analysis of the Irish potato famine pathogen Phytophthora infestans.</title>
        <authorList>
            <consortium name="The Broad Institute Genome Sequencing Platform"/>
            <person name="Haas B.J."/>
            <person name="Kamoun S."/>
            <person name="Zody M.C."/>
            <person name="Jiang R.H."/>
            <person name="Handsaker R.E."/>
            <person name="Cano L.M."/>
            <person name="Grabherr M."/>
            <person name="Kodira C.D."/>
            <person name="Raffaele S."/>
            <person name="Torto-Alalibo T."/>
            <person name="Bozkurt T.O."/>
            <person name="Ah-Fong A.M."/>
            <person name="Alvarado L."/>
            <person name="Anderson V.L."/>
            <person name="Armstrong M.R."/>
            <person name="Avrova A."/>
            <person name="Baxter L."/>
            <person name="Beynon J."/>
            <person name="Boevink P.C."/>
            <person name="Bollmann S.R."/>
            <person name="Bos J.I."/>
            <person name="Bulone V."/>
            <person name="Cai G."/>
            <person name="Cakir C."/>
            <person name="Carrington J.C."/>
            <person name="Chawner M."/>
            <person name="Conti L."/>
            <person name="Costanzo S."/>
            <person name="Ewan R."/>
            <person name="Fahlgren N."/>
            <person name="Fischbach M.A."/>
            <person name="Fugelstad J."/>
            <person name="Gilroy E.M."/>
            <person name="Gnerre S."/>
            <person name="Green P.J."/>
            <person name="Grenville-Briggs L.J."/>
            <person name="Griffith J."/>
            <person name="Grunwald N.J."/>
            <person name="Horn K."/>
            <person name="Horner N.R."/>
            <person name="Hu C.H."/>
            <person name="Huitema E."/>
            <person name="Jeong D.H."/>
            <person name="Jones A.M."/>
            <person name="Jones J.D."/>
            <person name="Jones R.W."/>
            <person name="Karlsson E.K."/>
            <person name="Kunjeti S.G."/>
            <person name="Lamour K."/>
            <person name="Liu Z."/>
            <person name="Ma L."/>
            <person name="Maclean D."/>
            <person name="Chibucos M.C."/>
            <person name="McDonald H."/>
            <person name="McWalters J."/>
            <person name="Meijer H.J."/>
            <person name="Morgan W."/>
            <person name="Morris P.F."/>
            <person name="Munro C.A."/>
            <person name="O'Neill K."/>
            <person name="Ospina-Giraldo M."/>
            <person name="Pinzon A."/>
            <person name="Pritchard L."/>
            <person name="Ramsahoye B."/>
            <person name="Ren Q."/>
            <person name="Restrepo S."/>
            <person name="Roy S."/>
            <person name="Sadanandom A."/>
            <person name="Savidor A."/>
            <person name="Schornack S."/>
            <person name="Schwartz D.C."/>
            <person name="Schumann U.D."/>
            <person name="Schwessinger B."/>
            <person name="Seyer L."/>
            <person name="Sharpe T."/>
            <person name="Silvar C."/>
            <person name="Song J."/>
            <person name="Studholme D.J."/>
            <person name="Sykes S."/>
            <person name="Thines M."/>
            <person name="van de Vondervoort P.J."/>
            <person name="Phuntumart V."/>
            <person name="Wawra S."/>
            <person name="Weide R."/>
            <person name="Win J."/>
            <person name="Young C."/>
            <person name="Zhou S."/>
            <person name="Fry W."/>
            <person name="Meyers B.C."/>
            <person name="van West P."/>
            <person name="Ristaino J."/>
            <person name="Govers F."/>
            <person name="Birch P.R."/>
            <person name="Whisson S.C."/>
            <person name="Judelson H.S."/>
            <person name="Nusbaum C."/>
        </authorList>
    </citation>
    <scope>NUCLEOTIDE SEQUENCE [LARGE SCALE GENOMIC DNA]</scope>
    <source>
        <strain evidence="2">T30-4</strain>
    </source>
</reference>
<evidence type="ECO:0000313" key="2">
    <source>
        <dbReference type="Proteomes" id="UP000006643"/>
    </source>
</evidence>
<dbReference type="InParanoid" id="D0MV69"/>
<dbReference type="KEGG" id="pif:PITG_01308"/>
<dbReference type="Proteomes" id="UP000006643">
    <property type="component" value="Unassembled WGS sequence"/>
</dbReference>
<dbReference type="eggNOG" id="KOG1721">
    <property type="taxonomic scope" value="Eukaryota"/>
</dbReference>
<gene>
    <name evidence="1" type="ORF">PITG_01308</name>
</gene>
<accession>D0MV69</accession>
<organism evidence="1 2">
    <name type="scientific">Phytophthora infestans (strain T30-4)</name>
    <name type="common">Potato late blight agent</name>
    <dbReference type="NCBI Taxonomy" id="403677"/>
    <lineage>
        <taxon>Eukaryota</taxon>
        <taxon>Sar</taxon>
        <taxon>Stramenopiles</taxon>
        <taxon>Oomycota</taxon>
        <taxon>Peronosporomycetes</taxon>
        <taxon>Peronosporales</taxon>
        <taxon>Peronosporaceae</taxon>
        <taxon>Phytophthora</taxon>
    </lineage>
</organism>
<dbReference type="VEuPathDB" id="FungiDB:PITG_01308"/>
<dbReference type="HOGENOM" id="CLU_2241863_0_0_1"/>
<dbReference type="EMBL" id="DS028119">
    <property type="protein sequence ID" value="EEY61065.1"/>
    <property type="molecule type" value="Genomic_DNA"/>
</dbReference>